<name>A0ACC0WKF0_9STRA</name>
<evidence type="ECO:0000313" key="1">
    <source>
        <dbReference type="EMBL" id="KAI9919329.1"/>
    </source>
</evidence>
<dbReference type="Proteomes" id="UP001163321">
    <property type="component" value="Chromosome 11"/>
</dbReference>
<proteinExistence type="predicted"/>
<comment type="caution">
    <text evidence="1">The sequence shown here is derived from an EMBL/GenBank/DDBJ whole genome shotgun (WGS) entry which is preliminary data.</text>
</comment>
<accession>A0ACC0WKF0</accession>
<keyword evidence="2" id="KW-1185">Reference proteome</keyword>
<gene>
    <name evidence="1" type="ORF">PsorP6_017737</name>
</gene>
<protein>
    <submittedName>
        <fullName evidence="1">Uncharacterized protein</fullName>
    </submittedName>
</protein>
<dbReference type="EMBL" id="CM047590">
    <property type="protein sequence ID" value="KAI9919329.1"/>
    <property type="molecule type" value="Genomic_DNA"/>
</dbReference>
<organism evidence="1 2">
    <name type="scientific">Peronosclerospora sorghi</name>
    <dbReference type="NCBI Taxonomy" id="230839"/>
    <lineage>
        <taxon>Eukaryota</taxon>
        <taxon>Sar</taxon>
        <taxon>Stramenopiles</taxon>
        <taxon>Oomycota</taxon>
        <taxon>Peronosporomycetes</taxon>
        <taxon>Peronosporales</taxon>
        <taxon>Peronosporaceae</taxon>
        <taxon>Peronosclerospora</taxon>
    </lineage>
</organism>
<reference evidence="1 2" key="1">
    <citation type="journal article" date="2022" name="bioRxiv">
        <title>The genome of the oomycete Peronosclerospora sorghi, a cosmopolitan pathogen of maize and sorghum, is inflated with dispersed pseudogenes.</title>
        <authorList>
            <person name="Fletcher K."/>
            <person name="Martin F."/>
            <person name="Isakeit T."/>
            <person name="Cavanaugh K."/>
            <person name="Magill C."/>
            <person name="Michelmore R."/>
        </authorList>
    </citation>
    <scope>NUCLEOTIDE SEQUENCE [LARGE SCALE GENOMIC DNA]</scope>
    <source>
        <strain evidence="1">P6</strain>
    </source>
</reference>
<evidence type="ECO:0000313" key="2">
    <source>
        <dbReference type="Proteomes" id="UP001163321"/>
    </source>
</evidence>
<sequence>MRIDFADNVNVLALLEDGDAGAGSRLRSRRIRDARISTADSTSDGADTDVSSAGPNLDVSSGRQRRREKHARKAEEETQTYERQSGYEDDEEEDVDMEDEVNGSRRKRSMSNVSNHSSTSASSMTSEPMREEQRCARLDQYMEELEQKKKMVEEGTLAEYCRRVAAFKEERNRLLQTAELHNNLQLKNGQDLYQFEVQRAHHLWQNDRQLVKEELLSRVDAVMAKLQAEMMVLSNTERTMVPDRCKTSDGNQFARMEYTDKPQASAENDKQTKAMEPEQEEGKVLEHPIVAQGISIKRRKMDLTKTCPVDMSKLLAFEAVRLPFDDICADITTIFLSSLNDDGCFACSNYVFEDGDEVHISMPLVHERYTGTISSMDEAIYIKLESGQKARIFLPYLERRRCVLKPFLRGTPSTGSFRTMGWSEYETL</sequence>